<comment type="similarity">
    <text evidence="2">Belongs to the autoinducer-2 exporter (AI-2E) (TC 2.A.86) family.</text>
</comment>
<sequence>MIRLFHVGLHPLAFKCPCLPLGRRWLRLAVSWGRHFVKTKTFNGLDAALAKENQSFTLWAITVLPRVLVEILLGATIRRQLFGVWEQSITKEKLEDEDVHETSTTVSAATTTSSATHPENGNMRRRDRASEWSSLVTQAITTTTTSPAQPPQSLPDDELICFLAGTGADPPIPTWPYFILIIRLWLLYLVFRDAQFLRYLGWQAIRLLCLYTAYHVISLLRKHVTMVAVIGSWVVVGWNSIRAQMKMVVRANLENLITTVLVLLTLVVGFVGVWFLAIKVVDEVLSCIDIITSAFSSLSTVTLPKVSASLPVDIRVNQSWAIYMSILEEYRPLWVQLFDRENPKIAIPTIQSDIPVVNLSRSSLADLLAILPTTHAILVKTDSQNYTRVLSNATLMNTPISELMSRAGTQTATWVMEIVPVATLTSLLGSTLTVLGGTLLTFLDLIWQLILFVSTLQFFLSRPLPINHIISRLLVLVDPTHRFGQALHNAILGTFSATLQLVLLHGFWTWLTFSLADVAFVYLHVLASVFIAVLPVASPVVVIIPAVLGLAFAQGRALTALSLTAAHVAFAAIIDPLAYSVIPRAHPFFIALGILMGKWVFGWPGLVVAPVVMTCTPVAYDLLVELMV</sequence>
<evidence type="ECO:0000256" key="3">
    <source>
        <dbReference type="ARBA" id="ARBA00022692"/>
    </source>
</evidence>
<gene>
    <name evidence="8" type="ORF">BC938DRAFT_470853</name>
</gene>
<feature type="transmembrane region" description="Helical" evidence="7">
    <location>
        <begin position="253"/>
        <end position="277"/>
    </location>
</feature>
<evidence type="ECO:0000256" key="2">
    <source>
        <dbReference type="ARBA" id="ARBA00009773"/>
    </source>
</evidence>
<feature type="region of interest" description="Disordered" evidence="6">
    <location>
        <begin position="96"/>
        <end position="126"/>
    </location>
</feature>
<evidence type="ECO:0000256" key="7">
    <source>
        <dbReference type="SAM" id="Phobius"/>
    </source>
</evidence>
<evidence type="ECO:0000256" key="5">
    <source>
        <dbReference type="ARBA" id="ARBA00023136"/>
    </source>
</evidence>
<evidence type="ECO:0000313" key="9">
    <source>
        <dbReference type="Proteomes" id="UP000274822"/>
    </source>
</evidence>
<dbReference type="GO" id="GO:0016020">
    <property type="term" value="C:membrane"/>
    <property type="evidence" value="ECO:0007669"/>
    <property type="project" value="UniProtKB-SubCell"/>
</dbReference>
<feature type="compositionally biased region" description="Low complexity" evidence="6">
    <location>
        <begin position="102"/>
        <end position="116"/>
    </location>
</feature>
<dbReference type="InterPro" id="IPR002549">
    <property type="entry name" value="AI-2E-like"/>
</dbReference>
<keyword evidence="3 7" id="KW-0812">Transmembrane</keyword>
<feature type="transmembrane region" description="Helical" evidence="7">
    <location>
        <begin position="486"/>
        <end position="508"/>
    </location>
</feature>
<dbReference type="Pfam" id="PF01594">
    <property type="entry name" value="AI-2E_transport"/>
    <property type="match status" value="1"/>
</dbReference>
<dbReference type="EMBL" id="RBNJ01010607">
    <property type="protein sequence ID" value="RUS26380.1"/>
    <property type="molecule type" value="Genomic_DNA"/>
</dbReference>
<evidence type="ECO:0000256" key="1">
    <source>
        <dbReference type="ARBA" id="ARBA00004141"/>
    </source>
</evidence>
<organism evidence="8 9">
    <name type="scientific">Jimgerdemannia flammicorona</name>
    <dbReference type="NCBI Taxonomy" id="994334"/>
    <lineage>
        <taxon>Eukaryota</taxon>
        <taxon>Fungi</taxon>
        <taxon>Fungi incertae sedis</taxon>
        <taxon>Mucoromycota</taxon>
        <taxon>Mucoromycotina</taxon>
        <taxon>Endogonomycetes</taxon>
        <taxon>Endogonales</taxon>
        <taxon>Endogonaceae</taxon>
        <taxon>Jimgerdemannia</taxon>
    </lineage>
</organism>
<dbReference type="AlphaFoldDB" id="A0A433Q9B4"/>
<evidence type="ECO:0000256" key="4">
    <source>
        <dbReference type="ARBA" id="ARBA00022989"/>
    </source>
</evidence>
<feature type="transmembrane region" description="Helical" evidence="7">
    <location>
        <begin position="560"/>
        <end position="582"/>
    </location>
</feature>
<name>A0A433Q9B4_9FUNG</name>
<evidence type="ECO:0008006" key="10">
    <source>
        <dbReference type="Google" id="ProtNLM"/>
    </source>
</evidence>
<dbReference type="Proteomes" id="UP000274822">
    <property type="component" value="Unassembled WGS sequence"/>
</dbReference>
<feature type="transmembrane region" description="Helical" evidence="7">
    <location>
        <begin position="445"/>
        <end position="465"/>
    </location>
</feature>
<feature type="transmembrane region" description="Helical" evidence="7">
    <location>
        <begin position="223"/>
        <end position="241"/>
    </location>
</feature>
<keyword evidence="5 7" id="KW-0472">Membrane</keyword>
<comment type="subcellular location">
    <subcellularLocation>
        <location evidence="1">Membrane</location>
        <topology evidence="1">Multi-pass membrane protein</topology>
    </subcellularLocation>
</comment>
<protein>
    <recommendedName>
        <fullName evidence="10">Transmembrane protein</fullName>
    </recommendedName>
</protein>
<keyword evidence="9" id="KW-1185">Reference proteome</keyword>
<proteinExistence type="inferred from homology"/>
<comment type="caution">
    <text evidence="8">The sequence shown here is derived from an EMBL/GenBank/DDBJ whole genome shotgun (WGS) entry which is preliminary data.</text>
</comment>
<reference evidence="8 9" key="1">
    <citation type="journal article" date="2018" name="New Phytol.">
        <title>Phylogenomics of Endogonaceae and evolution of mycorrhizas within Mucoromycota.</title>
        <authorList>
            <person name="Chang Y."/>
            <person name="Desiro A."/>
            <person name="Na H."/>
            <person name="Sandor L."/>
            <person name="Lipzen A."/>
            <person name="Clum A."/>
            <person name="Barry K."/>
            <person name="Grigoriev I.V."/>
            <person name="Martin F.M."/>
            <person name="Stajich J.E."/>
            <person name="Smith M.E."/>
            <person name="Bonito G."/>
            <person name="Spatafora J.W."/>
        </authorList>
    </citation>
    <scope>NUCLEOTIDE SEQUENCE [LARGE SCALE GENOMIC DNA]</scope>
    <source>
        <strain evidence="8 9">AD002</strain>
    </source>
</reference>
<evidence type="ECO:0000313" key="8">
    <source>
        <dbReference type="EMBL" id="RUS26380.1"/>
    </source>
</evidence>
<dbReference type="PANTHER" id="PTHR21716:SF4">
    <property type="entry name" value="TRANSMEMBRANE PROTEIN 245"/>
    <property type="match status" value="1"/>
</dbReference>
<keyword evidence="4 7" id="KW-1133">Transmembrane helix</keyword>
<feature type="transmembrane region" description="Helical" evidence="7">
    <location>
        <begin position="520"/>
        <end position="553"/>
    </location>
</feature>
<evidence type="ECO:0000256" key="6">
    <source>
        <dbReference type="SAM" id="MobiDB-lite"/>
    </source>
</evidence>
<dbReference type="PANTHER" id="PTHR21716">
    <property type="entry name" value="TRANSMEMBRANE PROTEIN"/>
    <property type="match status" value="1"/>
</dbReference>
<accession>A0A433Q9B4</accession>
<feature type="transmembrane region" description="Helical" evidence="7">
    <location>
        <begin position="414"/>
        <end position="439"/>
    </location>
</feature>
<feature type="transmembrane region" description="Helical" evidence="7">
    <location>
        <begin position="174"/>
        <end position="191"/>
    </location>
</feature>